<dbReference type="Pfam" id="PF13362">
    <property type="entry name" value="Toprim_3"/>
    <property type="match status" value="1"/>
</dbReference>
<dbReference type="RefSeq" id="WP_344412738.1">
    <property type="nucleotide sequence ID" value="NZ_BAAANN010000002.1"/>
</dbReference>
<evidence type="ECO:0000259" key="1">
    <source>
        <dbReference type="Pfam" id="PF13362"/>
    </source>
</evidence>
<dbReference type="CDD" id="cd01029">
    <property type="entry name" value="TOPRIM_primases"/>
    <property type="match status" value="1"/>
</dbReference>
<dbReference type="Proteomes" id="UP001501116">
    <property type="component" value="Unassembled WGS sequence"/>
</dbReference>
<reference evidence="3" key="1">
    <citation type="journal article" date="2019" name="Int. J. Syst. Evol. Microbiol.">
        <title>The Global Catalogue of Microorganisms (GCM) 10K type strain sequencing project: providing services to taxonomists for standard genome sequencing and annotation.</title>
        <authorList>
            <consortium name="The Broad Institute Genomics Platform"/>
            <consortium name="The Broad Institute Genome Sequencing Center for Infectious Disease"/>
            <person name="Wu L."/>
            <person name="Ma J."/>
        </authorList>
    </citation>
    <scope>NUCLEOTIDE SEQUENCE [LARGE SCALE GENOMIC DNA]</scope>
    <source>
        <strain evidence="3">JCM 14545</strain>
    </source>
</reference>
<dbReference type="EMBL" id="BAAANN010000002">
    <property type="protein sequence ID" value="GAA1940209.1"/>
    <property type="molecule type" value="Genomic_DNA"/>
</dbReference>
<gene>
    <name evidence="2" type="ORF">GCM10009754_04190</name>
</gene>
<dbReference type="InterPro" id="IPR006171">
    <property type="entry name" value="TOPRIM_dom"/>
</dbReference>
<evidence type="ECO:0000313" key="2">
    <source>
        <dbReference type="EMBL" id="GAA1940209.1"/>
    </source>
</evidence>
<comment type="caution">
    <text evidence="2">The sequence shown here is derived from an EMBL/GenBank/DDBJ whole genome shotgun (WGS) entry which is preliminary data.</text>
</comment>
<protein>
    <recommendedName>
        <fullName evidence="1">Toprim domain-containing protein</fullName>
    </recommendedName>
</protein>
<feature type="domain" description="Toprim" evidence="1">
    <location>
        <begin position="89"/>
        <end position="177"/>
    </location>
</feature>
<proteinExistence type="predicted"/>
<evidence type="ECO:0000313" key="3">
    <source>
        <dbReference type="Proteomes" id="UP001501116"/>
    </source>
</evidence>
<dbReference type="Gene3D" id="3.40.1360.10">
    <property type="match status" value="1"/>
</dbReference>
<dbReference type="InterPro" id="IPR034154">
    <property type="entry name" value="TOPRIM_DnaG/twinkle"/>
</dbReference>
<keyword evidence="3" id="KW-1185">Reference proteome</keyword>
<name>A0ABP5BBV1_9PSEU</name>
<dbReference type="SUPFAM" id="SSF56731">
    <property type="entry name" value="DNA primase core"/>
    <property type="match status" value="1"/>
</dbReference>
<accession>A0ABP5BBV1</accession>
<organism evidence="2 3">
    <name type="scientific">Amycolatopsis minnesotensis</name>
    <dbReference type="NCBI Taxonomy" id="337894"/>
    <lineage>
        <taxon>Bacteria</taxon>
        <taxon>Bacillati</taxon>
        <taxon>Actinomycetota</taxon>
        <taxon>Actinomycetes</taxon>
        <taxon>Pseudonocardiales</taxon>
        <taxon>Pseudonocardiaceae</taxon>
        <taxon>Amycolatopsis</taxon>
    </lineage>
</organism>
<sequence length="185" mass="20214">MAPSIATEVGRFRLGYVADPVVGHESYRGMLAIPYLRWAPGGKWSVISLRFRCITPDCKHEYHGKYNTLPGDRPRMYNTIALAQNDDTIGICEGEIDAITATACGIPSVGIPGVEAWAKHFREPFLGYEKVFIFADNDDNGQGKSFAKKLASDLPNALVVPAMEGEDVNSMVVKHGKSALTERVA</sequence>